<feature type="compositionally biased region" description="Basic and acidic residues" evidence="1">
    <location>
        <begin position="182"/>
        <end position="191"/>
    </location>
</feature>
<gene>
    <name evidence="2" type="ORF">SASPL_138277</name>
</gene>
<dbReference type="InterPro" id="IPR010433">
    <property type="entry name" value="EIF-4B_pln"/>
</dbReference>
<reference evidence="2" key="2">
    <citation type="submission" date="2020-08" db="EMBL/GenBank/DDBJ databases">
        <title>Plant Genome Project.</title>
        <authorList>
            <person name="Zhang R.-G."/>
        </authorList>
    </citation>
    <scope>NUCLEOTIDE SEQUENCE</scope>
    <source>
        <strain evidence="2">Huo1</strain>
        <tissue evidence="2">Leaf</tissue>
    </source>
</reference>
<evidence type="ECO:0000313" key="2">
    <source>
        <dbReference type="EMBL" id="KAG6401420.1"/>
    </source>
</evidence>
<dbReference type="Proteomes" id="UP000298416">
    <property type="component" value="Unassembled WGS sequence"/>
</dbReference>
<dbReference type="EMBL" id="PNBA02000014">
    <property type="protein sequence ID" value="KAG6401420.1"/>
    <property type="molecule type" value="Genomic_DNA"/>
</dbReference>
<sequence length="630" mass="69406">MAATVSAWGKPGAWALDAEDNESELLPQTEEDHSAAETPDFPSLSAGASSKTKKKKPQALSLQEFSAYSSGKPKGLTHDELSALPTGPRERSAEELDRNKLGGGFRSYGGGGRDKQPRRQGSFNRESGHELAPSRADETDDWGANKKPSPNTGSERRERGGVFGDSQSRADEVDNWASNKNSEARRYEKRGGFGMESGDAGSDSSNWGKRKEEEGRRSGGGFDSLRDKRGGMEADSESWGRKREESTRPRLNLQPRTLPVNEEGNNSAVKAKGSSNPFGEARPREEVLKDKAQDVKEIEEKLEGVSVDSAKSVWRMPESLDPPQRVTYACSFCCHEALSLSMVFLKLFLCLDPSLLLKNCSVAGLVKLKLTMMILRIRIVKYDAYGNKNVTSSVLSLLRLWSKANSRTILCRYLLPTCRARRKCPQLDQLGVCVKMRRRVSEVSRRRVKRSGGIVEVLRRRELGHALVAFGEEAKCINLMDKVGHTGPSTKPEPDNQDPYYYEHVDRIRPHPSCSEGENVGQRGNNIDGEANKKRSDGGVDGAEEGEDDGEEPDGDHHRQARGRPLAQAPALVHPDGLLPHEVEWRAGKAEGYKLRRHQNDGNVPEGCSGKKGKCVGVVEEEIAKSPVHS</sequence>
<feature type="region of interest" description="Disordered" evidence="1">
    <location>
        <begin position="1"/>
        <end position="287"/>
    </location>
</feature>
<keyword evidence="3" id="KW-1185">Reference proteome</keyword>
<name>A0A8X8WW19_SALSN</name>
<organism evidence="2">
    <name type="scientific">Salvia splendens</name>
    <name type="common">Scarlet sage</name>
    <dbReference type="NCBI Taxonomy" id="180675"/>
    <lineage>
        <taxon>Eukaryota</taxon>
        <taxon>Viridiplantae</taxon>
        <taxon>Streptophyta</taxon>
        <taxon>Embryophyta</taxon>
        <taxon>Tracheophyta</taxon>
        <taxon>Spermatophyta</taxon>
        <taxon>Magnoliopsida</taxon>
        <taxon>eudicotyledons</taxon>
        <taxon>Gunneridae</taxon>
        <taxon>Pentapetalae</taxon>
        <taxon>asterids</taxon>
        <taxon>lamiids</taxon>
        <taxon>Lamiales</taxon>
        <taxon>Lamiaceae</taxon>
        <taxon>Nepetoideae</taxon>
        <taxon>Mentheae</taxon>
        <taxon>Salviinae</taxon>
        <taxon>Salvia</taxon>
        <taxon>Salvia subgen. Calosphace</taxon>
        <taxon>core Calosphace</taxon>
    </lineage>
</organism>
<dbReference type="AlphaFoldDB" id="A0A8X8WW19"/>
<feature type="region of interest" description="Disordered" evidence="1">
    <location>
        <begin position="509"/>
        <end position="563"/>
    </location>
</feature>
<feature type="region of interest" description="Disordered" evidence="1">
    <location>
        <begin position="593"/>
        <end position="612"/>
    </location>
</feature>
<reference evidence="2" key="1">
    <citation type="submission" date="2018-01" db="EMBL/GenBank/DDBJ databases">
        <authorList>
            <person name="Mao J.F."/>
        </authorList>
    </citation>
    <scope>NUCLEOTIDE SEQUENCE</scope>
    <source>
        <strain evidence="2">Huo1</strain>
        <tissue evidence="2">Leaf</tissue>
    </source>
</reference>
<dbReference type="Pfam" id="PF06273">
    <property type="entry name" value="eIF-4B"/>
    <property type="match status" value="1"/>
</dbReference>
<proteinExistence type="predicted"/>
<feature type="compositionally biased region" description="Acidic residues" evidence="1">
    <location>
        <begin position="542"/>
        <end position="554"/>
    </location>
</feature>
<dbReference type="GO" id="GO:0003729">
    <property type="term" value="F:mRNA binding"/>
    <property type="evidence" value="ECO:0007669"/>
    <property type="project" value="TreeGrafter"/>
</dbReference>
<evidence type="ECO:0000313" key="3">
    <source>
        <dbReference type="Proteomes" id="UP000298416"/>
    </source>
</evidence>
<feature type="compositionally biased region" description="Polar residues" evidence="1">
    <location>
        <begin position="263"/>
        <end position="277"/>
    </location>
</feature>
<dbReference type="GO" id="GO:0003743">
    <property type="term" value="F:translation initiation factor activity"/>
    <property type="evidence" value="ECO:0007669"/>
    <property type="project" value="InterPro"/>
</dbReference>
<comment type="caution">
    <text evidence="2">The sequence shown here is derived from an EMBL/GenBank/DDBJ whole genome shotgun (WGS) entry which is preliminary data.</text>
</comment>
<feature type="compositionally biased region" description="Basic and acidic residues" evidence="1">
    <location>
        <begin position="224"/>
        <end position="248"/>
    </location>
</feature>
<dbReference type="PANTHER" id="PTHR32091">
    <property type="entry name" value="EUKARYOTIC TRANSLATION INITIATION FACTOR 4B"/>
    <property type="match status" value="1"/>
</dbReference>
<feature type="compositionally biased region" description="Basic and acidic residues" evidence="1">
    <location>
        <begin position="88"/>
        <end position="100"/>
    </location>
</feature>
<evidence type="ECO:0000256" key="1">
    <source>
        <dbReference type="SAM" id="MobiDB-lite"/>
    </source>
</evidence>
<dbReference type="PANTHER" id="PTHR32091:SF17">
    <property type="entry name" value="EUKARYOTIC TRANSLATION INITIATION FACTOR 4B3"/>
    <property type="match status" value="1"/>
</dbReference>
<accession>A0A8X8WW19</accession>
<feature type="compositionally biased region" description="Gly residues" evidence="1">
    <location>
        <begin position="101"/>
        <end position="111"/>
    </location>
</feature>
<protein>
    <submittedName>
        <fullName evidence="2">Uncharacterized protein</fullName>
    </submittedName>
</protein>